<dbReference type="PROSITE" id="PS51736">
    <property type="entry name" value="RECOMBINASES_3"/>
    <property type="match status" value="1"/>
</dbReference>
<evidence type="ECO:0000256" key="2">
    <source>
        <dbReference type="ARBA" id="ARBA00023125"/>
    </source>
</evidence>
<dbReference type="InterPro" id="IPR036162">
    <property type="entry name" value="Resolvase-like_N_sf"/>
</dbReference>
<evidence type="ECO:0000313" key="6">
    <source>
        <dbReference type="EMBL" id="PWJ75475.1"/>
    </source>
</evidence>
<dbReference type="Proteomes" id="UP000245412">
    <property type="component" value="Unassembled WGS sequence"/>
</dbReference>
<feature type="domain" description="Resolvase/invertase-type recombinase catalytic" evidence="5">
    <location>
        <begin position="3"/>
        <end position="147"/>
    </location>
</feature>
<keyword evidence="7" id="KW-1185">Reference proteome</keyword>
<gene>
    <name evidence="6" type="ORF">C7383_10645</name>
</gene>
<dbReference type="Gene3D" id="3.40.50.1390">
    <property type="entry name" value="Resolvase, N-terminal catalytic domain"/>
    <property type="match status" value="1"/>
</dbReference>
<sequence>MSIIYGYMRVSSIDQNEDRQLIELRKFGVADENIYMDKMSGKDFNRPGYQKLRRKCRPGDLLVVKSLDRLGRNYNDIIAEWGFLTKKKQVDILILDMPLLDTRRDRDLIGTLISDIVLQLLSYVAQVERENIRQRQAEGIAAAKSRGVRFGRPPLQVPPQFPDYYRLWKMKKFKPADAMQHLGLTASQFYWMKRNYENSLMHSSMEPESPEAEP</sequence>
<keyword evidence="2" id="KW-0238">DNA-binding</keyword>
<dbReference type="PROSITE" id="PS00398">
    <property type="entry name" value="RECOMBINASES_2"/>
    <property type="match status" value="1"/>
</dbReference>
<proteinExistence type="predicted"/>
<evidence type="ECO:0000259" key="5">
    <source>
        <dbReference type="PROSITE" id="PS51736"/>
    </source>
</evidence>
<keyword evidence="1" id="KW-0229">DNA integration</keyword>
<dbReference type="SUPFAM" id="SSF53041">
    <property type="entry name" value="Resolvase-like"/>
    <property type="match status" value="1"/>
</dbReference>
<dbReference type="GO" id="GO:0015074">
    <property type="term" value="P:DNA integration"/>
    <property type="evidence" value="ECO:0007669"/>
    <property type="project" value="UniProtKB-KW"/>
</dbReference>
<comment type="caution">
    <text evidence="6">The sequence shown here is derived from an EMBL/GenBank/DDBJ whole genome shotgun (WGS) entry which is preliminary data.</text>
</comment>
<evidence type="ECO:0000256" key="1">
    <source>
        <dbReference type="ARBA" id="ARBA00022908"/>
    </source>
</evidence>
<dbReference type="AlphaFoldDB" id="A0AB73T3V2"/>
<keyword evidence="3" id="KW-0233">DNA recombination</keyword>
<dbReference type="InterPro" id="IPR006118">
    <property type="entry name" value="Recombinase_CS"/>
</dbReference>
<reference evidence="6 7" key="1">
    <citation type="submission" date="2018-05" db="EMBL/GenBank/DDBJ databases">
        <authorList>
            <person name="Goeker M."/>
            <person name="Huntemann M."/>
            <person name="Clum A."/>
            <person name="Pillay M."/>
            <person name="Palaniappan K."/>
            <person name="Varghese N."/>
            <person name="Mikhailova N."/>
            <person name="Stamatis D."/>
            <person name="Reddy T."/>
            <person name="Daum C."/>
            <person name="Shapiro N."/>
            <person name="Ivanova N."/>
            <person name="Kyrpides N."/>
            <person name="Woyke T."/>
        </authorList>
    </citation>
    <scope>NUCLEOTIDE SEQUENCE [LARGE SCALE GENOMIC DNA]</scope>
    <source>
        <strain evidence="6 7">DSM 26524</strain>
    </source>
</reference>
<feature type="active site" description="O-(5'-phospho-DNA)-serine intermediate" evidence="4">
    <location>
        <position position="11"/>
    </location>
</feature>
<dbReference type="Pfam" id="PF00239">
    <property type="entry name" value="Resolvase"/>
    <property type="match status" value="1"/>
</dbReference>
<dbReference type="GO" id="GO:0000150">
    <property type="term" value="F:DNA strand exchange activity"/>
    <property type="evidence" value="ECO:0007669"/>
    <property type="project" value="InterPro"/>
</dbReference>
<dbReference type="PANTHER" id="PTHR30461:SF2">
    <property type="entry name" value="SERINE RECOMBINASE PINE-RELATED"/>
    <property type="match status" value="1"/>
</dbReference>
<evidence type="ECO:0000256" key="3">
    <source>
        <dbReference type="ARBA" id="ARBA00023172"/>
    </source>
</evidence>
<dbReference type="GO" id="GO:0003677">
    <property type="term" value="F:DNA binding"/>
    <property type="evidence" value="ECO:0007669"/>
    <property type="project" value="UniProtKB-KW"/>
</dbReference>
<name>A0AB73T3V2_9FIRM</name>
<evidence type="ECO:0000256" key="4">
    <source>
        <dbReference type="PIRSR" id="PIRSR606118-50"/>
    </source>
</evidence>
<organism evidence="6 7">
    <name type="scientific">Murimonas intestini</name>
    <dbReference type="NCBI Taxonomy" id="1337051"/>
    <lineage>
        <taxon>Bacteria</taxon>
        <taxon>Bacillati</taxon>
        <taxon>Bacillota</taxon>
        <taxon>Clostridia</taxon>
        <taxon>Lachnospirales</taxon>
        <taxon>Lachnospiraceae</taxon>
        <taxon>Murimonas</taxon>
    </lineage>
</organism>
<dbReference type="RefSeq" id="WP_109626661.1">
    <property type="nucleotide sequence ID" value="NZ_JANKBI010000004.1"/>
</dbReference>
<evidence type="ECO:0000313" key="7">
    <source>
        <dbReference type="Proteomes" id="UP000245412"/>
    </source>
</evidence>
<dbReference type="InterPro" id="IPR006119">
    <property type="entry name" value="Resolv_N"/>
</dbReference>
<dbReference type="SMART" id="SM00857">
    <property type="entry name" value="Resolvase"/>
    <property type="match status" value="1"/>
</dbReference>
<dbReference type="EMBL" id="QGGY01000006">
    <property type="protein sequence ID" value="PWJ75475.1"/>
    <property type="molecule type" value="Genomic_DNA"/>
</dbReference>
<dbReference type="InterPro" id="IPR050639">
    <property type="entry name" value="SSR_resolvase"/>
</dbReference>
<protein>
    <submittedName>
        <fullName evidence="6">Resolvase-like protein</fullName>
    </submittedName>
</protein>
<accession>A0AB73T3V2</accession>
<dbReference type="CDD" id="cd03768">
    <property type="entry name" value="SR_ResInv"/>
    <property type="match status" value="1"/>
</dbReference>
<dbReference type="PANTHER" id="PTHR30461">
    <property type="entry name" value="DNA-INVERTASE FROM LAMBDOID PROPHAGE"/>
    <property type="match status" value="1"/>
</dbReference>